<name>A0ABR0LMV7_9PEZI</name>
<evidence type="ECO:0000313" key="2">
    <source>
        <dbReference type="Proteomes" id="UP001357485"/>
    </source>
</evidence>
<reference evidence="1 2" key="1">
    <citation type="submission" date="2023-08" db="EMBL/GenBank/DDBJ databases">
        <title>Black Yeasts Isolated from many extreme environments.</title>
        <authorList>
            <person name="Coleine C."/>
            <person name="Stajich J.E."/>
            <person name="Selbmann L."/>
        </authorList>
    </citation>
    <scope>NUCLEOTIDE SEQUENCE [LARGE SCALE GENOMIC DNA]</scope>
    <source>
        <strain evidence="1 2">CCFEE 536</strain>
    </source>
</reference>
<accession>A0ABR0LMV7</accession>
<evidence type="ECO:0000313" key="1">
    <source>
        <dbReference type="EMBL" id="KAK5196002.1"/>
    </source>
</evidence>
<dbReference type="Proteomes" id="UP001357485">
    <property type="component" value="Unassembled WGS sequence"/>
</dbReference>
<gene>
    <name evidence="1" type="ORF">LTR16_006792</name>
</gene>
<keyword evidence="2" id="KW-1185">Reference proteome</keyword>
<sequence length="88" mass="9621">MERRILINGKTKGELLLDVTLGESCFERVARTGIAVSVWEEATGPNGEVGQVGAVGGVSSARARVYMIQMKSERHCAYTFSLVGKQRY</sequence>
<comment type="caution">
    <text evidence="1">The sequence shown here is derived from an EMBL/GenBank/DDBJ whole genome shotgun (WGS) entry which is preliminary data.</text>
</comment>
<organism evidence="1 2">
    <name type="scientific">Cryomyces antarcticus</name>
    <dbReference type="NCBI Taxonomy" id="329879"/>
    <lineage>
        <taxon>Eukaryota</taxon>
        <taxon>Fungi</taxon>
        <taxon>Dikarya</taxon>
        <taxon>Ascomycota</taxon>
        <taxon>Pezizomycotina</taxon>
        <taxon>Dothideomycetes</taxon>
        <taxon>Dothideomycetes incertae sedis</taxon>
        <taxon>Cryomyces</taxon>
    </lineage>
</organism>
<proteinExistence type="predicted"/>
<protein>
    <submittedName>
        <fullName evidence="1">Uncharacterized protein</fullName>
    </submittedName>
</protein>
<dbReference type="EMBL" id="JAVRRA010017747">
    <property type="protein sequence ID" value="KAK5196002.1"/>
    <property type="molecule type" value="Genomic_DNA"/>
</dbReference>